<evidence type="ECO:0000256" key="1">
    <source>
        <dbReference type="SAM" id="MobiDB-lite"/>
    </source>
</evidence>
<comment type="caution">
    <text evidence="3">The sequence shown here is derived from an EMBL/GenBank/DDBJ whole genome shotgun (WGS) entry which is preliminary data.</text>
</comment>
<evidence type="ECO:0000256" key="2">
    <source>
        <dbReference type="SAM" id="Phobius"/>
    </source>
</evidence>
<keyword evidence="2" id="KW-0472">Membrane</keyword>
<gene>
    <name evidence="3" type="ORF">CLODIP_2_CD01388</name>
</gene>
<keyword evidence="2" id="KW-1133">Transmembrane helix</keyword>
<keyword evidence="2" id="KW-0812">Transmembrane</keyword>
<feature type="compositionally biased region" description="Basic and acidic residues" evidence="1">
    <location>
        <begin position="63"/>
        <end position="76"/>
    </location>
</feature>
<feature type="compositionally biased region" description="Basic residues" evidence="1">
    <location>
        <begin position="84"/>
        <end position="95"/>
    </location>
</feature>
<feature type="compositionally biased region" description="Basic residues" evidence="1">
    <location>
        <begin position="48"/>
        <end position="61"/>
    </location>
</feature>
<dbReference type="EMBL" id="CADEPI010000464">
    <property type="protein sequence ID" value="CAB3386223.1"/>
    <property type="molecule type" value="Genomic_DNA"/>
</dbReference>
<protein>
    <submittedName>
        <fullName evidence="3">Uncharacterized protein</fullName>
    </submittedName>
</protein>
<feature type="transmembrane region" description="Helical" evidence="2">
    <location>
        <begin position="6"/>
        <end position="32"/>
    </location>
</feature>
<name>A0A8S1DYK0_9INSE</name>
<evidence type="ECO:0000313" key="3">
    <source>
        <dbReference type="EMBL" id="CAB3386223.1"/>
    </source>
</evidence>
<feature type="region of interest" description="Disordered" evidence="1">
    <location>
        <begin position="40"/>
        <end position="95"/>
    </location>
</feature>
<organism evidence="3 4">
    <name type="scientific">Cloeon dipterum</name>
    <dbReference type="NCBI Taxonomy" id="197152"/>
    <lineage>
        <taxon>Eukaryota</taxon>
        <taxon>Metazoa</taxon>
        <taxon>Ecdysozoa</taxon>
        <taxon>Arthropoda</taxon>
        <taxon>Hexapoda</taxon>
        <taxon>Insecta</taxon>
        <taxon>Pterygota</taxon>
        <taxon>Palaeoptera</taxon>
        <taxon>Ephemeroptera</taxon>
        <taxon>Pisciforma</taxon>
        <taxon>Baetidae</taxon>
        <taxon>Cloeon</taxon>
    </lineage>
</organism>
<proteinExistence type="predicted"/>
<sequence>MFSDDLLNNLWVVSCISFVPIGLKIVIVELIFCCWNKNQPIDDDLMNRRKRREERKTHFSRALKNEKQQERRKDSDSNSTFSRKTMRWKTKKTCK</sequence>
<dbReference type="Proteomes" id="UP000494165">
    <property type="component" value="Unassembled WGS sequence"/>
</dbReference>
<evidence type="ECO:0000313" key="4">
    <source>
        <dbReference type="Proteomes" id="UP000494165"/>
    </source>
</evidence>
<reference evidence="3 4" key="1">
    <citation type="submission" date="2020-04" db="EMBL/GenBank/DDBJ databases">
        <authorList>
            <person name="Alioto T."/>
            <person name="Alioto T."/>
            <person name="Gomez Garrido J."/>
        </authorList>
    </citation>
    <scope>NUCLEOTIDE SEQUENCE [LARGE SCALE GENOMIC DNA]</scope>
</reference>
<keyword evidence="4" id="KW-1185">Reference proteome</keyword>
<dbReference type="AlphaFoldDB" id="A0A8S1DYK0"/>
<accession>A0A8S1DYK0</accession>